<dbReference type="PANTHER" id="PTHR11214">
    <property type="entry name" value="BETA-1,3-N-ACETYLGLUCOSAMINYLTRANSFERASE"/>
    <property type="match status" value="1"/>
</dbReference>
<dbReference type="GO" id="GO:0000139">
    <property type="term" value="C:Golgi membrane"/>
    <property type="evidence" value="ECO:0007669"/>
    <property type="project" value="UniProtKB-SubCell"/>
</dbReference>
<dbReference type="GO" id="GO:0016758">
    <property type="term" value="F:hexosyltransferase activity"/>
    <property type="evidence" value="ECO:0007669"/>
    <property type="project" value="InterPro"/>
</dbReference>
<evidence type="ECO:0000256" key="9">
    <source>
        <dbReference type="ARBA" id="ARBA00023136"/>
    </source>
</evidence>
<comment type="similarity">
    <text evidence="2 10">Belongs to the glycosyltransferase 31 family.</text>
</comment>
<dbReference type="EC" id="2.4.1.-" evidence="10"/>
<dbReference type="PANTHER" id="PTHR11214:SF235">
    <property type="entry name" value="HEXOSYLTRANSFERASE"/>
    <property type="match status" value="1"/>
</dbReference>
<keyword evidence="8 10" id="KW-0333">Golgi apparatus</keyword>
<protein>
    <recommendedName>
        <fullName evidence="10">Hexosyltransferase</fullName>
        <ecNumber evidence="10">2.4.1.-</ecNumber>
    </recommendedName>
</protein>
<proteinExistence type="inferred from homology"/>
<evidence type="ECO:0000256" key="8">
    <source>
        <dbReference type="ARBA" id="ARBA00023034"/>
    </source>
</evidence>
<organism evidence="11">
    <name type="scientific">Cyprideis torosa</name>
    <dbReference type="NCBI Taxonomy" id="163714"/>
    <lineage>
        <taxon>Eukaryota</taxon>
        <taxon>Metazoa</taxon>
        <taxon>Ecdysozoa</taxon>
        <taxon>Arthropoda</taxon>
        <taxon>Crustacea</taxon>
        <taxon>Oligostraca</taxon>
        <taxon>Ostracoda</taxon>
        <taxon>Podocopa</taxon>
        <taxon>Podocopida</taxon>
        <taxon>Cytherocopina</taxon>
        <taxon>Cytheroidea</taxon>
        <taxon>Cytherideidae</taxon>
        <taxon>Cyprideis</taxon>
    </lineage>
</organism>
<evidence type="ECO:0000256" key="4">
    <source>
        <dbReference type="ARBA" id="ARBA00022679"/>
    </source>
</evidence>
<keyword evidence="6" id="KW-0735">Signal-anchor</keyword>
<gene>
    <name evidence="11" type="ORF">CTOB1V02_LOCUS5254</name>
</gene>
<dbReference type="Gene3D" id="3.90.550.50">
    <property type="match status" value="1"/>
</dbReference>
<reference evidence="11" key="1">
    <citation type="submission" date="2020-11" db="EMBL/GenBank/DDBJ databases">
        <authorList>
            <person name="Tran Van P."/>
        </authorList>
    </citation>
    <scope>NUCLEOTIDE SEQUENCE</scope>
</reference>
<dbReference type="EMBL" id="OB661109">
    <property type="protein sequence ID" value="CAD7227346.1"/>
    <property type="molecule type" value="Genomic_DNA"/>
</dbReference>
<sequence>MIQAIRKWPGIPVSRLRTWRRSTAILLLLPTLFFCITVLQDSKPAGHDKYSLVQYVQLPVRIHPRLPCGRNISVIVISHPANQNIRNAHRKALPFDLLHDIGVSRIFLLAQATNTSGMYPKVDQSKITKEAQDFGDLLQFQMEEDYRNLVYKHLSGLSWASTCQSKWIVKADDDIAINIFTLLNILNDSEDMVGSSLSGFLIENSNPKRDPANKWYVSHEEYSQDVYPRFLSGWAYATNPQTASRLVQAALVEPVFWIDDVYVTGLLTQAEDLHLRPLNGLFTISAREVRCCSQNWNSLCDYAIGPSDGDARLLQDFLSQTVHCYKNRCAPLSHKERLLKPCITSTQIHGDLGRGEGEVIPLKL</sequence>
<dbReference type="GO" id="GO:0006493">
    <property type="term" value="P:protein O-linked glycosylation"/>
    <property type="evidence" value="ECO:0007669"/>
    <property type="project" value="TreeGrafter"/>
</dbReference>
<evidence type="ECO:0000313" key="11">
    <source>
        <dbReference type="EMBL" id="CAD7227346.1"/>
    </source>
</evidence>
<keyword evidence="5" id="KW-0812">Transmembrane</keyword>
<evidence type="ECO:0000256" key="1">
    <source>
        <dbReference type="ARBA" id="ARBA00004323"/>
    </source>
</evidence>
<keyword evidence="9" id="KW-0472">Membrane</keyword>
<evidence type="ECO:0000256" key="6">
    <source>
        <dbReference type="ARBA" id="ARBA00022968"/>
    </source>
</evidence>
<evidence type="ECO:0000256" key="2">
    <source>
        <dbReference type="ARBA" id="ARBA00008661"/>
    </source>
</evidence>
<evidence type="ECO:0000256" key="7">
    <source>
        <dbReference type="ARBA" id="ARBA00022989"/>
    </source>
</evidence>
<evidence type="ECO:0000256" key="5">
    <source>
        <dbReference type="ARBA" id="ARBA00022692"/>
    </source>
</evidence>
<comment type="subcellular location">
    <subcellularLocation>
        <location evidence="1 10">Golgi apparatus membrane</location>
        <topology evidence="1 10">Single-pass type II membrane protein</topology>
    </subcellularLocation>
</comment>
<name>A0A7R8W9A9_9CRUS</name>
<dbReference type="AlphaFoldDB" id="A0A7R8W9A9"/>
<evidence type="ECO:0000256" key="10">
    <source>
        <dbReference type="RuleBase" id="RU363063"/>
    </source>
</evidence>
<keyword evidence="3 10" id="KW-0328">Glycosyltransferase</keyword>
<accession>A0A7R8W9A9</accession>
<keyword evidence="4" id="KW-0808">Transferase</keyword>
<dbReference type="InterPro" id="IPR002659">
    <property type="entry name" value="Glyco_trans_31"/>
</dbReference>
<keyword evidence="7" id="KW-1133">Transmembrane helix</keyword>
<evidence type="ECO:0000256" key="3">
    <source>
        <dbReference type="ARBA" id="ARBA00022676"/>
    </source>
</evidence>
<dbReference type="OrthoDB" id="2139606at2759"/>
<dbReference type="Pfam" id="PF01762">
    <property type="entry name" value="Galactosyl_T"/>
    <property type="match status" value="1"/>
</dbReference>